<organism evidence="2 3">
    <name type="scientific">Spirobacillus cienkowskii</name>
    <dbReference type="NCBI Taxonomy" id="495820"/>
    <lineage>
        <taxon>Bacteria</taxon>
        <taxon>Pseudomonadati</taxon>
        <taxon>Bdellovibrionota</taxon>
        <taxon>Oligoflexia</taxon>
        <taxon>Silvanigrellales</taxon>
        <taxon>Spirobacillus</taxon>
    </lineage>
</organism>
<dbReference type="Proteomes" id="UP000253934">
    <property type="component" value="Unassembled WGS sequence"/>
</dbReference>
<evidence type="ECO:0000313" key="3">
    <source>
        <dbReference type="Proteomes" id="UP000253934"/>
    </source>
</evidence>
<protein>
    <recommendedName>
        <fullName evidence="4">Lipoprotein</fullName>
    </recommendedName>
</protein>
<accession>A0A369KST1</accession>
<sequence length="205" mass="23131">MISIIFKKTNLLAASLLTILVVSCGEPYKYTPSSNNNPLHYPSDNNSSTIKSFIKASNKVKSILNENITILNELIPLLKSNETINRVSDRGNAQIVSKTISELELLKARFELMDTNNKTIRSLIPRVIKSMINNFSILNSETNAINLLETENKLFDIFNDTKVNALIGSSEVSNIKEKIFKLESIRTSFYTLDSYVQLFNNYANN</sequence>
<evidence type="ECO:0000256" key="1">
    <source>
        <dbReference type="SAM" id="SignalP"/>
    </source>
</evidence>
<dbReference type="PROSITE" id="PS51257">
    <property type="entry name" value="PROKAR_LIPOPROTEIN"/>
    <property type="match status" value="1"/>
</dbReference>
<gene>
    <name evidence="2" type="ORF">DCC88_03940</name>
</gene>
<feature type="signal peptide" evidence="1">
    <location>
        <begin position="1"/>
        <end position="24"/>
    </location>
</feature>
<feature type="chain" id="PRO_5016843605" description="Lipoprotein" evidence="1">
    <location>
        <begin position="25"/>
        <end position="205"/>
    </location>
</feature>
<keyword evidence="1" id="KW-0732">Signal</keyword>
<keyword evidence="3" id="KW-1185">Reference proteome</keyword>
<comment type="caution">
    <text evidence="2">The sequence shown here is derived from an EMBL/GenBank/DDBJ whole genome shotgun (WGS) entry which is preliminary data.</text>
</comment>
<name>A0A369KST1_9BACT</name>
<reference evidence="2" key="1">
    <citation type="submission" date="2018-04" db="EMBL/GenBank/DDBJ databases">
        <title>Draft genome sequence of the Candidatus Spirobacillus cienkowskii, a pathogen of freshwater Daphnia species, reconstructed from hemolymph metagenomic reads.</title>
        <authorList>
            <person name="Bresciani L."/>
            <person name="Lemos L.N."/>
            <person name="Wale N."/>
            <person name="Lin J.Y."/>
            <person name="Fernandes G.R."/>
            <person name="Duffy M.A."/>
            <person name="Rodrigues J.M."/>
        </authorList>
    </citation>
    <scope>NUCLEOTIDE SEQUENCE [LARGE SCALE GENOMIC DNA]</scope>
    <source>
        <strain evidence="2">Binning01</strain>
    </source>
</reference>
<dbReference type="AlphaFoldDB" id="A0A369KST1"/>
<dbReference type="EMBL" id="QOVW01000057">
    <property type="protein sequence ID" value="RDB36662.1"/>
    <property type="molecule type" value="Genomic_DNA"/>
</dbReference>
<evidence type="ECO:0008006" key="4">
    <source>
        <dbReference type="Google" id="ProtNLM"/>
    </source>
</evidence>
<evidence type="ECO:0000313" key="2">
    <source>
        <dbReference type="EMBL" id="RDB36662.1"/>
    </source>
</evidence>
<proteinExistence type="predicted"/>